<reference evidence="4 5" key="1">
    <citation type="submission" date="2016-06" db="UniProtKB">
        <authorList>
            <consortium name="WormBaseParasite"/>
        </authorList>
    </citation>
    <scope>IDENTIFICATION</scope>
</reference>
<organism evidence="5">
    <name type="scientific">Gongylonema pulchrum</name>
    <dbReference type="NCBI Taxonomy" id="637853"/>
    <lineage>
        <taxon>Eukaryota</taxon>
        <taxon>Metazoa</taxon>
        <taxon>Ecdysozoa</taxon>
        <taxon>Nematoda</taxon>
        <taxon>Chromadorea</taxon>
        <taxon>Rhabditida</taxon>
        <taxon>Spirurina</taxon>
        <taxon>Spiruromorpha</taxon>
        <taxon>Spiruroidea</taxon>
        <taxon>Gongylonematidae</taxon>
        <taxon>Gongylonema</taxon>
    </lineage>
</organism>
<evidence type="ECO:0000313" key="2">
    <source>
        <dbReference type="EMBL" id="VDN49975.1"/>
    </source>
</evidence>
<keyword evidence="3" id="KW-1185">Reference proteome</keyword>
<accession>A0A183F1L6</accession>
<sequence>MEMNLVSNGENAKQSDDLGVAYVDLSWELNAEKRLARCKHCSSLFYARFGGRRNILHLEYQKIMLTANFD</sequence>
<protein>
    <submittedName>
        <fullName evidence="4 5">Zf-C2H2_3 domain-containing protein</fullName>
    </submittedName>
</protein>
<evidence type="ECO:0000313" key="3">
    <source>
        <dbReference type="Proteomes" id="UP000271098"/>
    </source>
</evidence>
<name>A0A183F1L6_9BILA</name>
<evidence type="ECO:0000313" key="4">
    <source>
        <dbReference type="WBParaSite" id="GPUH_0001002701-mRNA-1"/>
    </source>
</evidence>
<evidence type="ECO:0000313" key="1">
    <source>
        <dbReference type="EMBL" id="VDK80745.1"/>
    </source>
</evidence>
<dbReference type="Proteomes" id="UP000271098">
    <property type="component" value="Unassembled WGS sequence"/>
</dbReference>
<evidence type="ECO:0000313" key="5">
    <source>
        <dbReference type="WBParaSite" id="GPUH_0002713701-mRNA-1"/>
    </source>
</evidence>
<dbReference type="AlphaFoldDB" id="A0A183F1L6"/>
<dbReference type="WBParaSite" id="GPUH_0002713701-mRNA-1">
    <property type="protein sequence ID" value="GPUH_0002713701-mRNA-1"/>
    <property type="gene ID" value="GPUH_0002713701"/>
</dbReference>
<dbReference type="WBParaSite" id="GPUH_0001002701-mRNA-1">
    <property type="protein sequence ID" value="GPUH_0001002701-mRNA-1"/>
    <property type="gene ID" value="GPUH_0001002701"/>
</dbReference>
<reference evidence="1 3" key="2">
    <citation type="submission" date="2018-11" db="EMBL/GenBank/DDBJ databases">
        <authorList>
            <consortium name="Pathogen Informatics"/>
        </authorList>
    </citation>
    <scope>NUCLEOTIDE SEQUENCE [LARGE SCALE GENOMIC DNA]</scope>
</reference>
<dbReference type="EMBL" id="UYRT01119030">
    <property type="protein sequence ID" value="VDN49975.1"/>
    <property type="molecule type" value="Genomic_DNA"/>
</dbReference>
<proteinExistence type="predicted"/>
<dbReference type="EMBL" id="UYRT01035712">
    <property type="protein sequence ID" value="VDK80745.1"/>
    <property type="molecule type" value="Genomic_DNA"/>
</dbReference>
<gene>
    <name evidence="1" type="ORF">GPUH_LOCUS10013</name>
    <name evidence="2" type="ORF">GPUH_LOCUS27106</name>
</gene>